<dbReference type="STRING" id="390242.SAMN04488024_101627"/>
<keyword evidence="2" id="KW-1185">Reference proteome</keyword>
<accession>A0A1G6K1Y2</accession>
<evidence type="ECO:0000313" key="2">
    <source>
        <dbReference type="Proteomes" id="UP000199455"/>
    </source>
</evidence>
<name>A0A1G6K1Y2_9SPHI</name>
<sequence>MKNSFSENLLGELNTRLDSLSDGDQISVALLKARTSVITEALKTLSDFYVPKIAEDPLIEIDYYKGAYPMFKSLIIYHTELHYFMTGIPESGLKVKKKYYLSKLRSIAAFFEQNSMHYDYFRLDGGVLDRVFYSKGDMKNILQPFVLSYEPILAPPMGELVSWFMAYERLRNGILAMLHELSGPAGISATVVDAGGNLHREFKWTGGDIHLIELVHGIFLTGQVNNGEIGIVELFQVVGKFFGVNLRVPKRGFDDLKARKTMSRTAFLDMMRAALLKKMDDDDAYDHERARRRNGF</sequence>
<dbReference type="Pfam" id="PF09357">
    <property type="entry name" value="RteC"/>
    <property type="match status" value="1"/>
</dbReference>
<reference evidence="2" key="1">
    <citation type="submission" date="2016-10" db="EMBL/GenBank/DDBJ databases">
        <authorList>
            <person name="Varghese N."/>
            <person name="Submissions S."/>
        </authorList>
    </citation>
    <scope>NUCLEOTIDE SEQUENCE [LARGE SCALE GENOMIC DNA]</scope>
    <source>
        <strain evidence="2">DSM 18609</strain>
    </source>
</reference>
<gene>
    <name evidence="1" type="ORF">SAMN04488024_101627</name>
</gene>
<dbReference type="AlphaFoldDB" id="A0A1G6K1Y2"/>
<proteinExistence type="predicted"/>
<dbReference type="Proteomes" id="UP000199455">
    <property type="component" value="Unassembled WGS sequence"/>
</dbReference>
<dbReference type="InterPro" id="IPR018534">
    <property type="entry name" value="Tet_reg_excision_RteC"/>
</dbReference>
<dbReference type="EMBL" id="FMZH01000001">
    <property type="protein sequence ID" value="SDC24898.1"/>
    <property type="molecule type" value="Genomic_DNA"/>
</dbReference>
<evidence type="ECO:0000313" key="1">
    <source>
        <dbReference type="EMBL" id="SDC24898.1"/>
    </source>
</evidence>
<protein>
    <submittedName>
        <fullName evidence="1">RteC protein</fullName>
    </submittedName>
</protein>
<dbReference type="RefSeq" id="WP_143009524.1">
    <property type="nucleotide sequence ID" value="NZ_FMZH01000001.1"/>
</dbReference>
<organism evidence="1 2">
    <name type="scientific">Pedobacter soli</name>
    <dbReference type="NCBI Taxonomy" id="390242"/>
    <lineage>
        <taxon>Bacteria</taxon>
        <taxon>Pseudomonadati</taxon>
        <taxon>Bacteroidota</taxon>
        <taxon>Sphingobacteriia</taxon>
        <taxon>Sphingobacteriales</taxon>
        <taxon>Sphingobacteriaceae</taxon>
        <taxon>Pedobacter</taxon>
    </lineage>
</organism>